<dbReference type="InterPro" id="IPR001789">
    <property type="entry name" value="Sig_transdc_resp-reg_receiver"/>
</dbReference>
<dbReference type="Gene3D" id="3.40.50.2300">
    <property type="match status" value="1"/>
</dbReference>
<dbReference type="EMBL" id="JAFBEB010000006">
    <property type="protein sequence ID" value="MBM7590616.1"/>
    <property type="molecule type" value="Genomic_DNA"/>
</dbReference>
<dbReference type="SUPFAM" id="SSF52172">
    <property type="entry name" value="CheY-like"/>
    <property type="match status" value="1"/>
</dbReference>
<comment type="caution">
    <text evidence="3">The sequence shown here is derived from an EMBL/GenBank/DDBJ whole genome shotgun (WGS) entry which is preliminary data.</text>
</comment>
<name>A0A938Y270_9BACL</name>
<keyword evidence="1" id="KW-0597">Phosphoprotein</keyword>
<keyword evidence="4" id="KW-1185">Reference proteome</keyword>
<gene>
    <name evidence="3" type="ORF">JOD01_002220</name>
</gene>
<dbReference type="InterPro" id="IPR052048">
    <property type="entry name" value="ST_Response_Regulator"/>
</dbReference>
<proteinExistence type="predicted"/>
<sequence>MSNKILIVDDAAFMRMMIKEILTKNGFTVVGEASDGAQAVEKYKELGPDLVTMDITMPEMDGISALKEIRKIDPNARIIMCSAMGQQAMVIDAIQAGAKDFIVKPFQADRVIEAIKKTLG</sequence>
<evidence type="ECO:0000259" key="2">
    <source>
        <dbReference type="PROSITE" id="PS50110"/>
    </source>
</evidence>
<organism evidence="3 4">
    <name type="scientific">Brevibacillus fulvus</name>
    <dbReference type="NCBI Taxonomy" id="1125967"/>
    <lineage>
        <taxon>Bacteria</taxon>
        <taxon>Bacillati</taxon>
        <taxon>Bacillota</taxon>
        <taxon>Bacilli</taxon>
        <taxon>Bacillales</taxon>
        <taxon>Paenibacillaceae</taxon>
        <taxon>Brevibacillus</taxon>
    </lineage>
</organism>
<dbReference type="RefSeq" id="WP_204518352.1">
    <property type="nucleotide sequence ID" value="NZ_BAABIN010000002.1"/>
</dbReference>
<reference evidence="3" key="1">
    <citation type="submission" date="2021-01" db="EMBL/GenBank/DDBJ databases">
        <title>Genomic Encyclopedia of Type Strains, Phase IV (KMG-IV): sequencing the most valuable type-strain genomes for metagenomic binning, comparative biology and taxonomic classification.</title>
        <authorList>
            <person name="Goeker M."/>
        </authorList>
    </citation>
    <scope>NUCLEOTIDE SEQUENCE</scope>
    <source>
        <strain evidence="3">DSM 25523</strain>
    </source>
</reference>
<dbReference type="SMART" id="SM00448">
    <property type="entry name" value="REC"/>
    <property type="match status" value="1"/>
</dbReference>
<dbReference type="InterPro" id="IPR011006">
    <property type="entry name" value="CheY-like_superfamily"/>
</dbReference>
<evidence type="ECO:0000313" key="3">
    <source>
        <dbReference type="EMBL" id="MBM7590616.1"/>
    </source>
</evidence>
<dbReference type="AlphaFoldDB" id="A0A938Y270"/>
<evidence type="ECO:0000313" key="4">
    <source>
        <dbReference type="Proteomes" id="UP000717624"/>
    </source>
</evidence>
<dbReference type="Pfam" id="PF00072">
    <property type="entry name" value="Response_reg"/>
    <property type="match status" value="1"/>
</dbReference>
<dbReference type="GO" id="GO:0000160">
    <property type="term" value="P:phosphorelay signal transduction system"/>
    <property type="evidence" value="ECO:0007669"/>
    <property type="project" value="InterPro"/>
</dbReference>
<feature type="modified residue" description="4-aspartylphosphate" evidence="1">
    <location>
        <position position="54"/>
    </location>
</feature>
<feature type="domain" description="Response regulatory" evidence="2">
    <location>
        <begin position="4"/>
        <end position="119"/>
    </location>
</feature>
<protein>
    <submittedName>
        <fullName evidence="3">Two-component system chemotaxis response regulator CheY</fullName>
    </submittedName>
</protein>
<accession>A0A938Y270</accession>
<dbReference type="PANTHER" id="PTHR43228">
    <property type="entry name" value="TWO-COMPONENT RESPONSE REGULATOR"/>
    <property type="match status" value="1"/>
</dbReference>
<dbReference type="PROSITE" id="PS50110">
    <property type="entry name" value="RESPONSE_REGULATORY"/>
    <property type="match status" value="1"/>
</dbReference>
<dbReference type="PANTHER" id="PTHR43228:SF1">
    <property type="entry name" value="TWO-COMPONENT RESPONSE REGULATOR ARR22"/>
    <property type="match status" value="1"/>
</dbReference>
<dbReference type="Proteomes" id="UP000717624">
    <property type="component" value="Unassembled WGS sequence"/>
</dbReference>
<dbReference type="CDD" id="cd17542">
    <property type="entry name" value="REC_CheY"/>
    <property type="match status" value="1"/>
</dbReference>
<evidence type="ECO:0000256" key="1">
    <source>
        <dbReference type="PROSITE-ProRule" id="PRU00169"/>
    </source>
</evidence>